<comment type="caution">
    <text evidence="1">The sequence shown here is derived from an EMBL/GenBank/DDBJ whole genome shotgun (WGS) entry which is preliminary data.</text>
</comment>
<evidence type="ECO:0000313" key="2">
    <source>
        <dbReference type="Proteomes" id="UP000092993"/>
    </source>
</evidence>
<dbReference type="Proteomes" id="UP000092993">
    <property type="component" value="Unassembled WGS sequence"/>
</dbReference>
<organism evidence="1 2">
    <name type="scientific">Grifola frondosa</name>
    <name type="common">Maitake</name>
    <name type="synonym">Polyporus frondosus</name>
    <dbReference type="NCBI Taxonomy" id="5627"/>
    <lineage>
        <taxon>Eukaryota</taxon>
        <taxon>Fungi</taxon>
        <taxon>Dikarya</taxon>
        <taxon>Basidiomycota</taxon>
        <taxon>Agaricomycotina</taxon>
        <taxon>Agaricomycetes</taxon>
        <taxon>Polyporales</taxon>
        <taxon>Grifolaceae</taxon>
        <taxon>Grifola</taxon>
    </lineage>
</organism>
<dbReference type="EMBL" id="LUGG01000001">
    <property type="protein sequence ID" value="OBZ79259.1"/>
    <property type="molecule type" value="Genomic_DNA"/>
</dbReference>
<reference evidence="1 2" key="1">
    <citation type="submission" date="2016-03" db="EMBL/GenBank/DDBJ databases">
        <title>Whole genome sequencing of Grifola frondosa 9006-11.</title>
        <authorList>
            <person name="Min B."/>
            <person name="Park H."/>
            <person name="Kim J.-G."/>
            <person name="Cho H."/>
            <person name="Oh Y.-L."/>
            <person name="Kong W.-S."/>
            <person name="Choi I.-G."/>
        </authorList>
    </citation>
    <scope>NUCLEOTIDE SEQUENCE [LARGE SCALE GENOMIC DNA]</scope>
    <source>
        <strain evidence="1 2">9006-11</strain>
    </source>
</reference>
<sequence length="156" mass="17314">MLHTKHARRHDCGRVNSFLCHFSPVFNVSTLLNFGHPGKGAFENFISTKTFSTPPTLFSNASYNFGKSSMGTQSMKWGRIFQGCEVVQNLLPIVHRSLAVVYKPATHQPPASQLCARDYIHSTSKRDPDIFGLSTSEVGVTEEAGILTMTHYILNP</sequence>
<keyword evidence="2" id="KW-1185">Reference proteome</keyword>
<protein>
    <submittedName>
        <fullName evidence="1">Uncharacterized protein</fullName>
    </submittedName>
</protein>
<gene>
    <name evidence="1" type="ORF">A0H81_00944</name>
</gene>
<evidence type="ECO:0000313" key="1">
    <source>
        <dbReference type="EMBL" id="OBZ79259.1"/>
    </source>
</evidence>
<accession>A0A1C7MS56</accession>
<name>A0A1C7MS56_GRIFR</name>
<dbReference type="AlphaFoldDB" id="A0A1C7MS56"/>
<proteinExistence type="predicted"/>